<gene>
    <name evidence="2" type="ORF">CLEP1334_LOCUS26756</name>
</gene>
<dbReference type="InterPro" id="IPR051218">
    <property type="entry name" value="Sec_MonoDiacylglyc_Lipase"/>
</dbReference>
<dbReference type="InterPro" id="IPR002921">
    <property type="entry name" value="Fungal_lipase-type"/>
</dbReference>
<dbReference type="PANTHER" id="PTHR45856">
    <property type="entry name" value="ALPHA/BETA-HYDROLASES SUPERFAMILY PROTEIN"/>
    <property type="match status" value="1"/>
</dbReference>
<dbReference type="Gene3D" id="3.40.50.1820">
    <property type="entry name" value="alpha/beta hydrolase"/>
    <property type="match status" value="1"/>
</dbReference>
<name>A0A7S0P3T4_9EUKA</name>
<feature type="domain" description="Fungal lipase-type" evidence="1">
    <location>
        <begin position="66"/>
        <end position="203"/>
    </location>
</feature>
<dbReference type="SUPFAM" id="SSF53474">
    <property type="entry name" value="alpha/beta-Hydrolases"/>
    <property type="match status" value="1"/>
</dbReference>
<dbReference type="Pfam" id="PF01764">
    <property type="entry name" value="Lipase_3"/>
    <property type="match status" value="1"/>
</dbReference>
<dbReference type="GO" id="GO:0006629">
    <property type="term" value="P:lipid metabolic process"/>
    <property type="evidence" value="ECO:0007669"/>
    <property type="project" value="InterPro"/>
</dbReference>
<sequence length="263" mass="28278">MSYPYEDALAYSYAASAAYCSAEELRSWSCAPCRASKLSLTGVQVFENASTDARAFVGKDGDGRLVLAFRGSHTLSNFIDDLKFLKADYALGCDGCKVHSGFFSTYNSIRASVLKAIGALHTPGARLVVAGHSLGAAVATLAVYDVTQTMRELEVEALHTYGSPRLGNAAFAKHVWATRLAVLAGGAWRHTHWRDPVPHLPLAAMDFAHVPTEVWFNEASSSYTVCDGSGEDTKCANSLDLFVSVEDHLHYFGHAMATDACTG</sequence>
<organism evidence="2">
    <name type="scientific">Calcidiscus leptoporus</name>
    <dbReference type="NCBI Taxonomy" id="127549"/>
    <lineage>
        <taxon>Eukaryota</taxon>
        <taxon>Haptista</taxon>
        <taxon>Haptophyta</taxon>
        <taxon>Prymnesiophyceae</taxon>
        <taxon>Coccolithales</taxon>
        <taxon>Calcidiscaceae</taxon>
        <taxon>Calcidiscus</taxon>
    </lineage>
</organism>
<dbReference type="EMBL" id="HBER01053556">
    <property type="protein sequence ID" value="CAD8551466.1"/>
    <property type="molecule type" value="Transcribed_RNA"/>
</dbReference>
<dbReference type="PANTHER" id="PTHR45856:SF11">
    <property type="entry name" value="FUNGAL LIPASE-LIKE DOMAIN-CONTAINING PROTEIN"/>
    <property type="match status" value="1"/>
</dbReference>
<reference evidence="2" key="1">
    <citation type="submission" date="2021-01" db="EMBL/GenBank/DDBJ databases">
        <authorList>
            <person name="Corre E."/>
            <person name="Pelletier E."/>
            <person name="Niang G."/>
            <person name="Scheremetjew M."/>
            <person name="Finn R."/>
            <person name="Kale V."/>
            <person name="Holt S."/>
            <person name="Cochrane G."/>
            <person name="Meng A."/>
            <person name="Brown T."/>
            <person name="Cohen L."/>
        </authorList>
    </citation>
    <scope>NUCLEOTIDE SEQUENCE</scope>
    <source>
        <strain evidence="2">RCC1130</strain>
    </source>
</reference>
<evidence type="ECO:0000259" key="1">
    <source>
        <dbReference type="Pfam" id="PF01764"/>
    </source>
</evidence>
<proteinExistence type="predicted"/>
<accession>A0A7S0P3T4</accession>
<dbReference type="CDD" id="cd00519">
    <property type="entry name" value="Lipase_3"/>
    <property type="match status" value="1"/>
</dbReference>
<dbReference type="InterPro" id="IPR029058">
    <property type="entry name" value="AB_hydrolase_fold"/>
</dbReference>
<evidence type="ECO:0000313" key="2">
    <source>
        <dbReference type="EMBL" id="CAD8551466.1"/>
    </source>
</evidence>
<protein>
    <recommendedName>
        <fullName evidence="1">Fungal lipase-type domain-containing protein</fullName>
    </recommendedName>
</protein>
<dbReference type="AlphaFoldDB" id="A0A7S0P3T4"/>